<evidence type="ECO:0000313" key="6">
    <source>
        <dbReference type="EMBL" id="MFC3582002.1"/>
    </source>
</evidence>
<organism evidence="6 7">
    <name type="scientific">Sphingomonas hylomeconis</name>
    <dbReference type="NCBI Taxonomy" id="1395958"/>
    <lineage>
        <taxon>Bacteria</taxon>
        <taxon>Pseudomonadati</taxon>
        <taxon>Pseudomonadota</taxon>
        <taxon>Alphaproteobacteria</taxon>
        <taxon>Sphingomonadales</taxon>
        <taxon>Sphingomonadaceae</taxon>
        <taxon>Sphingomonas</taxon>
    </lineage>
</organism>
<feature type="transmembrane region" description="Helical" evidence="4">
    <location>
        <begin position="145"/>
        <end position="167"/>
    </location>
</feature>
<feature type="domain" description="Major facilitator superfamily (MFS) profile" evidence="5">
    <location>
        <begin position="215"/>
        <end position="400"/>
    </location>
</feature>
<feature type="transmembrane region" description="Helical" evidence="4">
    <location>
        <begin position="253"/>
        <end position="276"/>
    </location>
</feature>
<sequence>MSSPVPLAPRASRALPLYALAAAGGVVGYLPLLTLLLPIKVELLAGEARIGVLTATVLAGAAAASLANILFGWLSDRSVAAGGGRRIWVTAGLVGTGMAFAAIAAAVTPLAIVLSIAAFQIAINAVLAPLFAMMAEEVPDDRKGLAGGLLALGSPLAAAVSAVLLSLTALGEAMRLALVWLTLAGCVLPIVLTRPTRKPDPGASDALPPAPARRDLAAAWAGRLLMQVAGNVLSLYLLYYIESIAPGHGPIALAPHIGSLMTIAFIVPLPLAILLGRVSDLTGRRKPVLLGAALVAALGLAGMALAASWPAAAIAFGIYVAGSQVYLALHTGFAMQLLPDPRRRGRDLGLLNLTNTLPAILGPLLTWLLATPSDFAPLMIVLAVLTVSGGLITMLVRQRR</sequence>
<dbReference type="InterPro" id="IPR011701">
    <property type="entry name" value="MFS"/>
</dbReference>
<gene>
    <name evidence="6" type="ORF">ACFONA_17670</name>
</gene>
<comment type="caution">
    <text evidence="6">The sequence shown here is derived from an EMBL/GenBank/DDBJ whole genome shotgun (WGS) entry which is preliminary data.</text>
</comment>
<dbReference type="EMBL" id="JBHRXP010000009">
    <property type="protein sequence ID" value="MFC3582002.1"/>
    <property type="molecule type" value="Genomic_DNA"/>
</dbReference>
<feature type="transmembrane region" description="Helical" evidence="4">
    <location>
        <begin position="112"/>
        <end position="133"/>
    </location>
</feature>
<dbReference type="InterPro" id="IPR020846">
    <property type="entry name" value="MFS_dom"/>
</dbReference>
<dbReference type="PROSITE" id="PS50850">
    <property type="entry name" value="MFS"/>
    <property type="match status" value="1"/>
</dbReference>
<dbReference type="SUPFAM" id="SSF103473">
    <property type="entry name" value="MFS general substrate transporter"/>
    <property type="match status" value="1"/>
</dbReference>
<keyword evidence="1 4" id="KW-0812">Transmembrane</keyword>
<dbReference type="Gene3D" id="1.20.1250.20">
    <property type="entry name" value="MFS general substrate transporter like domains"/>
    <property type="match status" value="2"/>
</dbReference>
<evidence type="ECO:0000256" key="3">
    <source>
        <dbReference type="ARBA" id="ARBA00023136"/>
    </source>
</evidence>
<dbReference type="InterPro" id="IPR036259">
    <property type="entry name" value="MFS_trans_sf"/>
</dbReference>
<evidence type="ECO:0000256" key="2">
    <source>
        <dbReference type="ARBA" id="ARBA00022989"/>
    </source>
</evidence>
<evidence type="ECO:0000256" key="1">
    <source>
        <dbReference type="ARBA" id="ARBA00022692"/>
    </source>
</evidence>
<feature type="transmembrane region" description="Helical" evidence="4">
    <location>
        <begin position="173"/>
        <end position="192"/>
    </location>
</feature>
<feature type="transmembrane region" description="Helical" evidence="4">
    <location>
        <begin position="288"/>
        <end position="307"/>
    </location>
</feature>
<dbReference type="PANTHER" id="PTHR23528:SF1">
    <property type="entry name" value="MAJOR FACILITATOR SUPERFAMILY (MFS) PROFILE DOMAIN-CONTAINING PROTEIN"/>
    <property type="match status" value="1"/>
</dbReference>
<evidence type="ECO:0000313" key="7">
    <source>
        <dbReference type="Proteomes" id="UP001595713"/>
    </source>
</evidence>
<keyword evidence="2 4" id="KW-1133">Transmembrane helix</keyword>
<feature type="transmembrane region" description="Helical" evidence="4">
    <location>
        <begin position="51"/>
        <end position="75"/>
    </location>
</feature>
<evidence type="ECO:0000256" key="4">
    <source>
        <dbReference type="SAM" id="Phobius"/>
    </source>
</evidence>
<keyword evidence="7" id="KW-1185">Reference proteome</keyword>
<feature type="transmembrane region" description="Helical" evidence="4">
    <location>
        <begin position="375"/>
        <end position="396"/>
    </location>
</feature>
<dbReference type="RefSeq" id="WP_261294571.1">
    <property type="nucleotide sequence ID" value="NZ_JANQBK010000008.1"/>
</dbReference>
<keyword evidence="3 4" id="KW-0472">Membrane</keyword>
<dbReference type="Proteomes" id="UP001595713">
    <property type="component" value="Unassembled WGS sequence"/>
</dbReference>
<dbReference type="Pfam" id="PF07690">
    <property type="entry name" value="MFS_1"/>
    <property type="match status" value="2"/>
</dbReference>
<feature type="transmembrane region" description="Helical" evidence="4">
    <location>
        <begin position="350"/>
        <end position="369"/>
    </location>
</feature>
<feature type="transmembrane region" description="Helical" evidence="4">
    <location>
        <begin position="17"/>
        <end position="39"/>
    </location>
</feature>
<dbReference type="PANTHER" id="PTHR23528">
    <property type="match status" value="1"/>
</dbReference>
<protein>
    <submittedName>
        <fullName evidence="6">MFS transporter</fullName>
    </submittedName>
</protein>
<feature type="transmembrane region" description="Helical" evidence="4">
    <location>
        <begin position="313"/>
        <end position="338"/>
    </location>
</feature>
<accession>A0ABV7SYN0</accession>
<reference evidence="7" key="1">
    <citation type="journal article" date="2019" name="Int. J. Syst. Evol. Microbiol.">
        <title>The Global Catalogue of Microorganisms (GCM) 10K type strain sequencing project: providing services to taxonomists for standard genome sequencing and annotation.</title>
        <authorList>
            <consortium name="The Broad Institute Genomics Platform"/>
            <consortium name="The Broad Institute Genome Sequencing Center for Infectious Disease"/>
            <person name="Wu L."/>
            <person name="Ma J."/>
        </authorList>
    </citation>
    <scope>NUCLEOTIDE SEQUENCE [LARGE SCALE GENOMIC DNA]</scope>
    <source>
        <strain evidence="7">KCTC 42739</strain>
    </source>
</reference>
<name>A0ABV7SYN0_9SPHN</name>
<feature type="transmembrane region" description="Helical" evidence="4">
    <location>
        <begin position="87"/>
        <end position="106"/>
    </location>
</feature>
<evidence type="ECO:0000259" key="5">
    <source>
        <dbReference type="PROSITE" id="PS50850"/>
    </source>
</evidence>
<proteinExistence type="predicted"/>